<organism evidence="3">
    <name type="scientific">Phaeomonas parva</name>
    <dbReference type="NCBI Taxonomy" id="124430"/>
    <lineage>
        <taxon>Eukaryota</taxon>
        <taxon>Sar</taxon>
        <taxon>Stramenopiles</taxon>
        <taxon>Ochrophyta</taxon>
        <taxon>Pinguiophyceae</taxon>
        <taxon>Pinguiochrysidales</taxon>
        <taxon>Pinguiochrysidaceae</taxon>
        <taxon>Phaeomonas</taxon>
    </lineage>
</organism>
<feature type="region of interest" description="Disordered" evidence="1">
    <location>
        <begin position="54"/>
        <end position="73"/>
    </location>
</feature>
<evidence type="ECO:0000313" key="3">
    <source>
        <dbReference type="EMBL" id="CAD9249196.1"/>
    </source>
</evidence>
<accession>A0A7S1XP52</accession>
<name>A0A7S1XP52_9STRA</name>
<dbReference type="EMBL" id="HBGJ01012050">
    <property type="protein sequence ID" value="CAD9249196.1"/>
    <property type="molecule type" value="Transcribed_RNA"/>
</dbReference>
<dbReference type="PROSITE" id="PS50003">
    <property type="entry name" value="PH_DOMAIN"/>
    <property type="match status" value="1"/>
</dbReference>
<feature type="compositionally biased region" description="Pro residues" evidence="1">
    <location>
        <begin position="55"/>
        <end position="69"/>
    </location>
</feature>
<reference evidence="3" key="1">
    <citation type="submission" date="2021-01" db="EMBL/GenBank/DDBJ databases">
        <authorList>
            <person name="Corre E."/>
            <person name="Pelletier E."/>
            <person name="Niang G."/>
            <person name="Scheremetjew M."/>
            <person name="Finn R."/>
            <person name="Kale V."/>
            <person name="Holt S."/>
            <person name="Cochrane G."/>
            <person name="Meng A."/>
            <person name="Brown T."/>
            <person name="Cohen L."/>
        </authorList>
    </citation>
    <scope>NUCLEOTIDE SEQUENCE</scope>
    <source>
        <strain evidence="3">CCMP2877</strain>
    </source>
</reference>
<dbReference type="Gene3D" id="2.30.29.30">
    <property type="entry name" value="Pleckstrin-homology domain (PH domain)/Phosphotyrosine-binding domain (PTB)"/>
    <property type="match status" value="1"/>
</dbReference>
<evidence type="ECO:0000256" key="1">
    <source>
        <dbReference type="SAM" id="MobiDB-lite"/>
    </source>
</evidence>
<dbReference type="InterPro" id="IPR011993">
    <property type="entry name" value="PH-like_dom_sf"/>
</dbReference>
<protein>
    <recommendedName>
        <fullName evidence="2">PH domain-containing protein</fullName>
    </recommendedName>
</protein>
<sequence length="583" mass="65575">MGNANVVCNEDCEQEIQATIEDVVRRFAATFPASYKNKLVVRVRQRFQPGIVKPPAGPNYALPPAPRTPAPIKRGILSKKGAKRRNWLDRYFVINNEEKNYLIEYFESDAAGASRHGELEPLGYRAMNFTEDEEIRHGDYGIKLVPLDSKKRTWMFKADCREDQLSWHIAFHYACSHASAPRPEADVVYSAFDVAFRKVRAHYGYFDHIECDLSPPEHLAFLMVRVIDESSLNAIERESAETSPEVSNQEKVETLRRAVEHAAIAAATAAWRSSTALISSVKQTIVLAASKALAQLDEREACLRGRIRELVEAKVMHGIAAMKRAALMPFINQFKVIVGEAYESALVSFYNTVARRCLPAIAEGCVSVFCLSFAHHLRGYRSPFLTLRSLTRSAIFELDHDALGLNFEGMMNVTTSVIFDRRMNGLGSVFLPTNTIRMEVWMEIHHRLENAIYKFSKGGSAPQEGVDPMAQAADDFKQTVRDLRSDMALSMVDLIVRLSCKFLSAQVYKELVVQVLEEVSSLEEEVPEPLKELIDLTEITEELLHAMLRESIQADMESSLSEQLEKLRTTETEALASFAGCTL</sequence>
<dbReference type="SMART" id="SM00233">
    <property type="entry name" value="PH"/>
    <property type="match status" value="1"/>
</dbReference>
<dbReference type="SUPFAM" id="SSF50729">
    <property type="entry name" value="PH domain-like"/>
    <property type="match status" value="1"/>
</dbReference>
<dbReference type="Pfam" id="PF00169">
    <property type="entry name" value="PH"/>
    <property type="match status" value="1"/>
</dbReference>
<gene>
    <name evidence="3" type="ORF">PPAR1163_LOCUS7556</name>
</gene>
<evidence type="ECO:0000259" key="2">
    <source>
        <dbReference type="PROSITE" id="PS50003"/>
    </source>
</evidence>
<feature type="domain" description="PH" evidence="2">
    <location>
        <begin position="70"/>
        <end position="176"/>
    </location>
</feature>
<dbReference type="InterPro" id="IPR001849">
    <property type="entry name" value="PH_domain"/>
</dbReference>
<proteinExistence type="predicted"/>
<dbReference type="AlphaFoldDB" id="A0A7S1XP52"/>